<dbReference type="InterPro" id="IPR050143">
    <property type="entry name" value="TRIM/RBCC"/>
</dbReference>
<evidence type="ECO:0000256" key="1">
    <source>
        <dbReference type="ARBA" id="ARBA00022723"/>
    </source>
</evidence>
<protein>
    <submittedName>
        <fullName evidence="8">Zinc finger protein RFP-like</fullName>
    </submittedName>
</protein>
<dbReference type="KEGG" id="asn:112548805"/>
<dbReference type="Proteomes" id="UP000189705">
    <property type="component" value="Unplaced"/>
</dbReference>
<dbReference type="SMART" id="SM00336">
    <property type="entry name" value="BBOX"/>
    <property type="match status" value="1"/>
</dbReference>
<dbReference type="GeneID" id="112548805"/>
<dbReference type="Pfam" id="PF00643">
    <property type="entry name" value="zf-B_box"/>
    <property type="match status" value="1"/>
</dbReference>
<dbReference type="CDD" id="cd19760">
    <property type="entry name" value="Bbox2_TRIM4-like"/>
    <property type="match status" value="1"/>
</dbReference>
<keyword evidence="7" id="KW-1185">Reference proteome</keyword>
<dbReference type="GO" id="GO:0008270">
    <property type="term" value="F:zinc ion binding"/>
    <property type="evidence" value="ECO:0007669"/>
    <property type="project" value="UniProtKB-KW"/>
</dbReference>
<keyword evidence="3" id="KW-0862">Zinc</keyword>
<dbReference type="InParanoid" id="A0A3Q0FYX4"/>
<sequence length="233" mass="25009">MAAASAVQSLRDEATCSVCLELFRDPVMIVGCGHNFCRACIAQCWEGAETDVTCPQCRQTFAQRLLGPNRQLANVVEVVKGLSVGSAEGAGGKMVCEQHGEALKLFCETDQVLMCVICRESRAHRAHPAAPIQEAAQQCKPLLLSGPQAAAQFTHACVWGCFAAVSPLLHLSSSLSAAEESGHYFASGSETRALWHTYALLYICNVLRTLLLDKAHTIRVTRAPNSLSSECGC</sequence>
<dbReference type="Pfam" id="PF13445">
    <property type="entry name" value="zf-RING_UBOX"/>
    <property type="match status" value="1"/>
</dbReference>
<keyword evidence="1" id="KW-0479">Metal-binding</keyword>
<dbReference type="InterPro" id="IPR027370">
    <property type="entry name" value="Znf-RING_euk"/>
</dbReference>
<proteinExistence type="predicted"/>
<dbReference type="SUPFAM" id="SSF57850">
    <property type="entry name" value="RING/U-box"/>
    <property type="match status" value="1"/>
</dbReference>
<dbReference type="PROSITE" id="PS00518">
    <property type="entry name" value="ZF_RING_1"/>
    <property type="match status" value="1"/>
</dbReference>
<dbReference type="SUPFAM" id="SSF57845">
    <property type="entry name" value="B-box zinc-binding domain"/>
    <property type="match status" value="1"/>
</dbReference>
<dbReference type="RefSeq" id="XP_025051310.1">
    <property type="nucleotide sequence ID" value="XM_025195525.1"/>
</dbReference>
<name>A0A3Q0FYX4_ALLSI</name>
<dbReference type="InterPro" id="IPR001841">
    <property type="entry name" value="Znf_RING"/>
</dbReference>
<dbReference type="Gene3D" id="3.30.160.60">
    <property type="entry name" value="Classic Zinc Finger"/>
    <property type="match status" value="1"/>
</dbReference>
<evidence type="ECO:0000313" key="8">
    <source>
        <dbReference type="RefSeq" id="XP_025051310.1"/>
    </source>
</evidence>
<evidence type="ECO:0000259" key="6">
    <source>
        <dbReference type="PROSITE" id="PS50119"/>
    </source>
</evidence>
<dbReference type="AlphaFoldDB" id="A0A3Q0FYX4"/>
<gene>
    <name evidence="8" type="primary">LOC112548805</name>
</gene>
<evidence type="ECO:0000256" key="4">
    <source>
        <dbReference type="PROSITE-ProRule" id="PRU00024"/>
    </source>
</evidence>
<dbReference type="InterPro" id="IPR017907">
    <property type="entry name" value="Znf_RING_CS"/>
</dbReference>
<feature type="domain" description="RING-type" evidence="5">
    <location>
        <begin position="16"/>
        <end position="58"/>
    </location>
</feature>
<keyword evidence="2 4" id="KW-0863">Zinc-finger</keyword>
<dbReference type="PROSITE" id="PS50089">
    <property type="entry name" value="ZF_RING_2"/>
    <property type="match status" value="1"/>
</dbReference>
<reference evidence="8" key="1">
    <citation type="submission" date="2025-08" db="UniProtKB">
        <authorList>
            <consortium name="RefSeq"/>
        </authorList>
    </citation>
    <scope>IDENTIFICATION</scope>
</reference>
<dbReference type="PANTHER" id="PTHR24103">
    <property type="entry name" value="E3 UBIQUITIN-PROTEIN LIGASE TRIM"/>
    <property type="match status" value="1"/>
</dbReference>
<evidence type="ECO:0000256" key="3">
    <source>
        <dbReference type="ARBA" id="ARBA00022833"/>
    </source>
</evidence>
<dbReference type="InterPro" id="IPR000315">
    <property type="entry name" value="Znf_B-box"/>
</dbReference>
<dbReference type="SMART" id="SM00184">
    <property type="entry name" value="RING"/>
    <property type="match status" value="1"/>
</dbReference>
<dbReference type="CDD" id="cd16594">
    <property type="entry name" value="RING-HC_TRIM7-like_C-IV"/>
    <property type="match status" value="1"/>
</dbReference>
<organism evidence="7 8">
    <name type="scientific">Alligator sinensis</name>
    <name type="common">Chinese alligator</name>
    <dbReference type="NCBI Taxonomy" id="38654"/>
    <lineage>
        <taxon>Eukaryota</taxon>
        <taxon>Metazoa</taxon>
        <taxon>Chordata</taxon>
        <taxon>Craniata</taxon>
        <taxon>Vertebrata</taxon>
        <taxon>Euteleostomi</taxon>
        <taxon>Archelosauria</taxon>
        <taxon>Archosauria</taxon>
        <taxon>Crocodylia</taxon>
        <taxon>Alligatoridae</taxon>
        <taxon>Alligatorinae</taxon>
        <taxon>Alligator</taxon>
    </lineage>
</organism>
<evidence type="ECO:0000259" key="5">
    <source>
        <dbReference type="PROSITE" id="PS50089"/>
    </source>
</evidence>
<dbReference type="Gene3D" id="3.30.40.10">
    <property type="entry name" value="Zinc/RING finger domain, C3HC4 (zinc finger)"/>
    <property type="match status" value="1"/>
</dbReference>
<accession>A0A3Q0FYX4</accession>
<evidence type="ECO:0000256" key="2">
    <source>
        <dbReference type="ARBA" id="ARBA00022771"/>
    </source>
</evidence>
<evidence type="ECO:0000313" key="7">
    <source>
        <dbReference type="Proteomes" id="UP000189705"/>
    </source>
</evidence>
<dbReference type="InterPro" id="IPR013083">
    <property type="entry name" value="Znf_RING/FYVE/PHD"/>
</dbReference>
<dbReference type="PROSITE" id="PS50119">
    <property type="entry name" value="ZF_BBOX"/>
    <property type="match status" value="1"/>
</dbReference>
<feature type="domain" description="B box-type" evidence="6">
    <location>
        <begin position="91"/>
        <end position="132"/>
    </location>
</feature>